<gene>
    <name evidence="1" type="ORF">M440DRAFT_1231061</name>
</gene>
<accession>A0A2T4C4Z4</accession>
<dbReference type="Proteomes" id="UP000240760">
    <property type="component" value="Unassembled WGS sequence"/>
</dbReference>
<dbReference type="AlphaFoldDB" id="A0A2T4C4Z4"/>
<protein>
    <submittedName>
        <fullName evidence="1">Uncharacterized protein</fullName>
    </submittedName>
</protein>
<name>A0A2T4C4Z4_TRILO</name>
<evidence type="ECO:0000313" key="2">
    <source>
        <dbReference type="Proteomes" id="UP000240760"/>
    </source>
</evidence>
<organism evidence="1 2">
    <name type="scientific">Trichoderma longibrachiatum ATCC 18648</name>
    <dbReference type="NCBI Taxonomy" id="983965"/>
    <lineage>
        <taxon>Eukaryota</taxon>
        <taxon>Fungi</taxon>
        <taxon>Dikarya</taxon>
        <taxon>Ascomycota</taxon>
        <taxon>Pezizomycotina</taxon>
        <taxon>Sordariomycetes</taxon>
        <taxon>Hypocreomycetidae</taxon>
        <taxon>Hypocreales</taxon>
        <taxon>Hypocreaceae</taxon>
        <taxon>Trichoderma</taxon>
    </lineage>
</organism>
<proteinExistence type="predicted"/>
<keyword evidence="2" id="KW-1185">Reference proteome</keyword>
<sequence length="109" mass="12348">MSESYGQIGGQLIPQSSPFFCCSSCSSQFSRLLLPPSQSICVFAPLQDTTIEIPVLPHCTSHFTSTWPLPTSRHFYLYLIHAKYGWNELADASYVFSFARRCLHQEHTT</sequence>
<reference evidence="1 2" key="1">
    <citation type="submission" date="2016-07" db="EMBL/GenBank/DDBJ databases">
        <title>Multiple horizontal gene transfer events from other fungi enriched the ability of initially mycotrophic Trichoderma (Ascomycota) to feed on dead plant biomass.</title>
        <authorList>
            <consortium name="DOE Joint Genome Institute"/>
            <person name="Aerts A."/>
            <person name="Atanasova L."/>
            <person name="Chenthamara K."/>
            <person name="Zhang J."/>
            <person name="Grujic M."/>
            <person name="Henrissat B."/>
            <person name="Kuo A."/>
            <person name="Salamov A."/>
            <person name="Lipzen A."/>
            <person name="Labutti K."/>
            <person name="Barry K."/>
            <person name="Miao Y."/>
            <person name="Rahimi M.J."/>
            <person name="Shen Q."/>
            <person name="Grigoriev I.V."/>
            <person name="Kubicek C.P."/>
            <person name="Druzhinina I.S."/>
        </authorList>
    </citation>
    <scope>NUCLEOTIDE SEQUENCE [LARGE SCALE GENOMIC DNA]</scope>
    <source>
        <strain evidence="1 2">ATCC 18648</strain>
    </source>
</reference>
<dbReference type="EMBL" id="KZ679131">
    <property type="protein sequence ID" value="PTB76639.1"/>
    <property type="molecule type" value="Genomic_DNA"/>
</dbReference>
<evidence type="ECO:0000313" key="1">
    <source>
        <dbReference type="EMBL" id="PTB76639.1"/>
    </source>
</evidence>